<proteinExistence type="predicted"/>
<keyword evidence="1" id="KW-0812">Transmembrane</keyword>
<evidence type="ECO:0000313" key="3">
    <source>
        <dbReference type="EMBL" id="KAG9187526.1"/>
    </source>
</evidence>
<dbReference type="AlphaFoldDB" id="A0AAD4I881"/>
<protein>
    <recommendedName>
        <fullName evidence="2">Rhodopsin domain-containing protein</fullName>
    </recommendedName>
</protein>
<organism evidence="3 4">
    <name type="scientific">Alternaria panax</name>
    <dbReference type="NCBI Taxonomy" id="48097"/>
    <lineage>
        <taxon>Eukaryota</taxon>
        <taxon>Fungi</taxon>
        <taxon>Dikarya</taxon>
        <taxon>Ascomycota</taxon>
        <taxon>Pezizomycotina</taxon>
        <taxon>Dothideomycetes</taxon>
        <taxon>Pleosporomycetidae</taxon>
        <taxon>Pleosporales</taxon>
        <taxon>Pleosporineae</taxon>
        <taxon>Pleosporaceae</taxon>
        <taxon>Alternaria</taxon>
        <taxon>Alternaria sect. Panax</taxon>
    </lineage>
</organism>
<feature type="transmembrane region" description="Helical" evidence="1">
    <location>
        <begin position="211"/>
        <end position="233"/>
    </location>
</feature>
<keyword evidence="1" id="KW-1133">Transmembrane helix</keyword>
<gene>
    <name evidence="3" type="ORF">G6011_05397</name>
</gene>
<dbReference type="PANTHER" id="PTHR39614">
    <property type="entry name" value="INTEGRAL MEMBRANE PROTEIN"/>
    <property type="match status" value="1"/>
</dbReference>
<dbReference type="InterPro" id="IPR049326">
    <property type="entry name" value="Rhodopsin_dom_fungi"/>
</dbReference>
<reference evidence="3" key="1">
    <citation type="submission" date="2021-07" db="EMBL/GenBank/DDBJ databases">
        <title>Genome Resource of American Ginseng Black Spot Pathogen Alternaria panax.</title>
        <authorList>
            <person name="Qiu C."/>
            <person name="Wang W."/>
            <person name="Liu Z."/>
        </authorList>
    </citation>
    <scope>NUCLEOTIDE SEQUENCE</scope>
    <source>
        <strain evidence="3">BNCC115425</strain>
    </source>
</reference>
<dbReference type="Proteomes" id="UP001199106">
    <property type="component" value="Unassembled WGS sequence"/>
</dbReference>
<dbReference type="PANTHER" id="PTHR39614:SF2">
    <property type="entry name" value="INTEGRAL MEMBRANE PROTEIN"/>
    <property type="match status" value="1"/>
</dbReference>
<comment type="caution">
    <text evidence="3">The sequence shown here is derived from an EMBL/GenBank/DDBJ whole genome shotgun (WGS) entry which is preliminary data.</text>
</comment>
<feature type="transmembrane region" description="Helical" evidence="1">
    <location>
        <begin position="99"/>
        <end position="123"/>
    </location>
</feature>
<dbReference type="Pfam" id="PF20684">
    <property type="entry name" value="Fung_rhodopsin"/>
    <property type="match status" value="1"/>
</dbReference>
<dbReference type="EMBL" id="JAANER010000007">
    <property type="protein sequence ID" value="KAG9187526.1"/>
    <property type="molecule type" value="Genomic_DNA"/>
</dbReference>
<feature type="domain" description="Rhodopsin" evidence="2">
    <location>
        <begin position="42"/>
        <end position="253"/>
    </location>
</feature>
<accession>A0AAD4I881</accession>
<sequence length="277" mass="30815">MKLPLAYISTRSTPNGGFERTDTVRIASWTILVITIIVFGARQIMKVVVFRKLAIDDLFILLAFSFGIGLSAIAVVLSFKSLGTVNPSSLDQTDLLMKGYYASEILYMAAIGFTKLSILVLFYNVVMMQRIIRRIVIAFGILILVWTIASVVTIAFQCELPRPWDMGSLQCSNARIFWIIYCIVDISTEVAIVVLSIYLVAYLQVRLSRKLAVIACFAPRMLVLSAALVRLILLYPATPHSDPQYRLWVPTIMSQGHSHSDTGFDHAVPATLFAISS</sequence>
<keyword evidence="1" id="KW-0472">Membrane</keyword>
<feature type="transmembrane region" description="Helical" evidence="1">
    <location>
        <begin position="176"/>
        <end position="199"/>
    </location>
</feature>
<keyword evidence="4" id="KW-1185">Reference proteome</keyword>
<name>A0AAD4I881_9PLEO</name>
<feature type="transmembrane region" description="Helical" evidence="1">
    <location>
        <begin position="135"/>
        <end position="156"/>
    </location>
</feature>
<feature type="transmembrane region" description="Helical" evidence="1">
    <location>
        <begin position="26"/>
        <end position="45"/>
    </location>
</feature>
<evidence type="ECO:0000313" key="4">
    <source>
        <dbReference type="Proteomes" id="UP001199106"/>
    </source>
</evidence>
<feature type="transmembrane region" description="Helical" evidence="1">
    <location>
        <begin position="57"/>
        <end position="79"/>
    </location>
</feature>
<evidence type="ECO:0000259" key="2">
    <source>
        <dbReference type="Pfam" id="PF20684"/>
    </source>
</evidence>
<evidence type="ECO:0000256" key="1">
    <source>
        <dbReference type="SAM" id="Phobius"/>
    </source>
</evidence>